<feature type="compositionally biased region" description="Basic and acidic residues" evidence="1">
    <location>
        <begin position="136"/>
        <end position="148"/>
    </location>
</feature>
<dbReference type="Proteomes" id="UP000525078">
    <property type="component" value="Unassembled WGS sequence"/>
</dbReference>
<comment type="caution">
    <text evidence="3">The sequence shown here is derived from an EMBL/GenBank/DDBJ whole genome shotgun (WGS) entry which is preliminary data.</text>
</comment>
<accession>A0A7J6HP15</accession>
<protein>
    <recommendedName>
        <fullName evidence="2">GCK domain-containing protein</fullName>
    </recommendedName>
</protein>
<feature type="domain" description="GCK" evidence="2">
    <location>
        <begin position="19"/>
        <end position="86"/>
    </location>
</feature>
<evidence type="ECO:0000259" key="2">
    <source>
        <dbReference type="SMART" id="SM01227"/>
    </source>
</evidence>
<evidence type="ECO:0000313" key="3">
    <source>
        <dbReference type="EMBL" id="KAF4396765.1"/>
    </source>
</evidence>
<dbReference type="PANTHER" id="PTHR34357:SF14">
    <property type="entry name" value="F7A19.14 PROTEIN-RELATED"/>
    <property type="match status" value="1"/>
</dbReference>
<gene>
    <name evidence="3" type="ORF">F8388_004733</name>
</gene>
<dbReference type="AlphaFoldDB" id="A0A7J6HP15"/>
<sequence length="203" mass="22430">MTKEERRGKRRRRKKKASVDSGVVAERGFIAWENCIEEAEKKKEDIVEKCFQVTGDLKKCMEAHADYYEPILKAEKAAEEEVAKELEKEEAAKDSEQNAAKEDELRIEEATKDSEQNAAVAQASASDSDNSQGVSAEKHDGGSKIKKEEALLLISRPSAFADAKEKKTKTKRRLHKTLSSLATCCGDEWGSVGLDAASGQPQL</sequence>
<evidence type="ECO:0000256" key="1">
    <source>
        <dbReference type="SAM" id="MobiDB-lite"/>
    </source>
</evidence>
<feature type="compositionally biased region" description="Low complexity" evidence="1">
    <location>
        <begin position="116"/>
        <end position="132"/>
    </location>
</feature>
<organism evidence="3 4">
    <name type="scientific">Cannabis sativa</name>
    <name type="common">Hemp</name>
    <name type="synonym">Marijuana</name>
    <dbReference type="NCBI Taxonomy" id="3483"/>
    <lineage>
        <taxon>Eukaryota</taxon>
        <taxon>Viridiplantae</taxon>
        <taxon>Streptophyta</taxon>
        <taxon>Embryophyta</taxon>
        <taxon>Tracheophyta</taxon>
        <taxon>Spermatophyta</taxon>
        <taxon>Magnoliopsida</taxon>
        <taxon>eudicotyledons</taxon>
        <taxon>Gunneridae</taxon>
        <taxon>Pentapetalae</taxon>
        <taxon>rosids</taxon>
        <taxon>fabids</taxon>
        <taxon>Rosales</taxon>
        <taxon>Cannabaceae</taxon>
        <taxon>Cannabis</taxon>
    </lineage>
</organism>
<proteinExistence type="predicted"/>
<feature type="compositionally biased region" description="Basic and acidic residues" evidence="1">
    <location>
        <begin position="83"/>
        <end position="115"/>
    </location>
</feature>
<dbReference type="Pfam" id="PF07802">
    <property type="entry name" value="GCK"/>
    <property type="match status" value="1"/>
</dbReference>
<name>A0A7J6HP15_CANSA</name>
<feature type="region of interest" description="Disordered" evidence="1">
    <location>
        <begin position="1"/>
        <end position="20"/>
    </location>
</feature>
<dbReference type="SMART" id="SM01227">
    <property type="entry name" value="GCK"/>
    <property type="match status" value="1"/>
</dbReference>
<dbReference type="PANTHER" id="PTHR34357">
    <property type="entry name" value="F7A19.14 PROTEIN-RELATED"/>
    <property type="match status" value="1"/>
</dbReference>
<evidence type="ECO:0000313" key="4">
    <source>
        <dbReference type="Proteomes" id="UP000525078"/>
    </source>
</evidence>
<reference evidence="3 4" key="1">
    <citation type="journal article" date="2020" name="bioRxiv">
        <title>Sequence and annotation of 42 cannabis genomes reveals extensive copy number variation in cannabinoid synthesis and pathogen resistance genes.</title>
        <authorList>
            <person name="Mckernan K.J."/>
            <person name="Helbert Y."/>
            <person name="Kane L.T."/>
            <person name="Ebling H."/>
            <person name="Zhang L."/>
            <person name="Liu B."/>
            <person name="Eaton Z."/>
            <person name="Mclaughlin S."/>
            <person name="Kingan S."/>
            <person name="Baybayan P."/>
            <person name="Concepcion G."/>
            <person name="Jordan M."/>
            <person name="Riva A."/>
            <person name="Barbazuk W."/>
            <person name="Harkins T."/>
        </authorList>
    </citation>
    <scope>NUCLEOTIDE SEQUENCE [LARGE SCALE GENOMIC DNA]</scope>
    <source>
        <strain evidence="4">cv. Jamaican Lion 4</strain>
        <tissue evidence="3">Leaf</tissue>
    </source>
</reference>
<feature type="region of interest" description="Disordered" evidence="1">
    <location>
        <begin position="83"/>
        <end position="148"/>
    </location>
</feature>
<dbReference type="InterPro" id="IPR012891">
    <property type="entry name" value="GCK_dom"/>
</dbReference>
<dbReference type="EMBL" id="JAATIP010000001">
    <property type="protein sequence ID" value="KAF4396765.1"/>
    <property type="molecule type" value="Genomic_DNA"/>
</dbReference>